<evidence type="ECO:0000313" key="1">
    <source>
        <dbReference type="EMBL" id="CAK5098632.1"/>
    </source>
</evidence>
<gene>
    <name evidence="1" type="ORF">MENTE1834_LOCUS41650</name>
</gene>
<keyword evidence="2" id="KW-1185">Reference proteome</keyword>
<accession>A0ACB1ATB2</accession>
<evidence type="ECO:0000313" key="2">
    <source>
        <dbReference type="Proteomes" id="UP001497535"/>
    </source>
</evidence>
<dbReference type="Proteomes" id="UP001497535">
    <property type="component" value="Unassembled WGS sequence"/>
</dbReference>
<sequence length="63" mass="7204">MSLEQSWNKNVIESKLIDFNTAVMHGQSPILNMANIAKLFKAPEIHNTDRVTFIFGTKLEWAN</sequence>
<name>A0ACB1ATB2_MELEN</name>
<proteinExistence type="predicted"/>
<dbReference type="EMBL" id="CAVMJV010000104">
    <property type="protein sequence ID" value="CAK5098632.1"/>
    <property type="molecule type" value="Genomic_DNA"/>
</dbReference>
<protein>
    <submittedName>
        <fullName evidence="1">Uncharacterized protein</fullName>
    </submittedName>
</protein>
<organism evidence="1 2">
    <name type="scientific">Meloidogyne enterolobii</name>
    <name type="common">Root-knot nematode worm</name>
    <name type="synonym">Meloidogyne mayaguensis</name>
    <dbReference type="NCBI Taxonomy" id="390850"/>
    <lineage>
        <taxon>Eukaryota</taxon>
        <taxon>Metazoa</taxon>
        <taxon>Ecdysozoa</taxon>
        <taxon>Nematoda</taxon>
        <taxon>Chromadorea</taxon>
        <taxon>Rhabditida</taxon>
        <taxon>Tylenchina</taxon>
        <taxon>Tylenchomorpha</taxon>
        <taxon>Tylenchoidea</taxon>
        <taxon>Meloidogynidae</taxon>
        <taxon>Meloidogyninae</taxon>
        <taxon>Meloidogyne</taxon>
    </lineage>
</organism>
<reference evidence="1" key="1">
    <citation type="submission" date="2023-11" db="EMBL/GenBank/DDBJ databases">
        <authorList>
            <person name="Poullet M."/>
        </authorList>
    </citation>
    <scope>NUCLEOTIDE SEQUENCE</scope>
    <source>
        <strain evidence="1">E1834</strain>
    </source>
</reference>
<comment type="caution">
    <text evidence="1">The sequence shown here is derived from an EMBL/GenBank/DDBJ whole genome shotgun (WGS) entry which is preliminary data.</text>
</comment>